<reference evidence="3" key="1">
    <citation type="journal article" date="2023" name="Mol. Phylogenet. Evol.">
        <title>Genome-scale phylogeny and comparative genomics of the fungal order Sordariales.</title>
        <authorList>
            <person name="Hensen N."/>
            <person name="Bonometti L."/>
            <person name="Westerberg I."/>
            <person name="Brannstrom I.O."/>
            <person name="Guillou S."/>
            <person name="Cros-Aarteil S."/>
            <person name="Calhoun S."/>
            <person name="Haridas S."/>
            <person name="Kuo A."/>
            <person name="Mondo S."/>
            <person name="Pangilinan J."/>
            <person name="Riley R."/>
            <person name="LaButti K."/>
            <person name="Andreopoulos B."/>
            <person name="Lipzen A."/>
            <person name="Chen C."/>
            <person name="Yan M."/>
            <person name="Daum C."/>
            <person name="Ng V."/>
            <person name="Clum A."/>
            <person name="Steindorff A."/>
            <person name="Ohm R.A."/>
            <person name="Martin F."/>
            <person name="Silar P."/>
            <person name="Natvig D.O."/>
            <person name="Lalanne C."/>
            <person name="Gautier V."/>
            <person name="Ament-Velasquez S.L."/>
            <person name="Kruys A."/>
            <person name="Hutchinson M.I."/>
            <person name="Powell A.J."/>
            <person name="Barry K."/>
            <person name="Miller A.N."/>
            <person name="Grigoriev I.V."/>
            <person name="Debuchy R."/>
            <person name="Gladieux P."/>
            <person name="Hiltunen Thoren M."/>
            <person name="Johannesson H."/>
        </authorList>
    </citation>
    <scope>NUCLEOTIDE SEQUENCE</scope>
    <source>
        <strain evidence="3">SMH4131-1</strain>
    </source>
</reference>
<dbReference type="EMBL" id="JAUEPO010000004">
    <property type="protein sequence ID" value="KAK3324363.1"/>
    <property type="molecule type" value="Genomic_DNA"/>
</dbReference>
<evidence type="ECO:0000256" key="1">
    <source>
        <dbReference type="SAM" id="MobiDB-lite"/>
    </source>
</evidence>
<accession>A0AAE0MAB0</accession>
<evidence type="ECO:0000256" key="2">
    <source>
        <dbReference type="SAM" id="Phobius"/>
    </source>
</evidence>
<feature type="compositionally biased region" description="Basic and acidic residues" evidence="1">
    <location>
        <begin position="116"/>
        <end position="125"/>
    </location>
</feature>
<evidence type="ECO:0000313" key="4">
    <source>
        <dbReference type="Proteomes" id="UP001286456"/>
    </source>
</evidence>
<feature type="transmembrane region" description="Helical" evidence="2">
    <location>
        <begin position="40"/>
        <end position="57"/>
    </location>
</feature>
<keyword evidence="2" id="KW-0472">Membrane</keyword>
<reference evidence="3" key="2">
    <citation type="submission" date="2023-06" db="EMBL/GenBank/DDBJ databases">
        <authorList>
            <consortium name="Lawrence Berkeley National Laboratory"/>
            <person name="Haridas S."/>
            <person name="Hensen N."/>
            <person name="Bonometti L."/>
            <person name="Westerberg I."/>
            <person name="Brannstrom I.O."/>
            <person name="Guillou S."/>
            <person name="Cros-Aarteil S."/>
            <person name="Calhoun S."/>
            <person name="Kuo A."/>
            <person name="Mondo S."/>
            <person name="Pangilinan J."/>
            <person name="Riley R."/>
            <person name="Labutti K."/>
            <person name="Andreopoulos B."/>
            <person name="Lipzen A."/>
            <person name="Chen C."/>
            <person name="Yanf M."/>
            <person name="Daum C."/>
            <person name="Ng V."/>
            <person name="Clum A."/>
            <person name="Steindorff A."/>
            <person name="Ohm R."/>
            <person name="Martin F."/>
            <person name="Silar P."/>
            <person name="Natvig D."/>
            <person name="Lalanne C."/>
            <person name="Gautier V."/>
            <person name="Ament-Velasquez S.L."/>
            <person name="Kruys A."/>
            <person name="Hutchinson M.I."/>
            <person name="Powell A.J."/>
            <person name="Barry K."/>
            <person name="Miller A.N."/>
            <person name="Grigoriev I.V."/>
            <person name="Debuchy R."/>
            <person name="Gladieux P."/>
            <person name="Thoren M.H."/>
            <person name="Johannesson H."/>
        </authorList>
    </citation>
    <scope>NUCLEOTIDE SEQUENCE</scope>
    <source>
        <strain evidence="3">SMH4131-1</strain>
    </source>
</reference>
<name>A0AAE0MAB0_9PEZI</name>
<keyword evidence="2" id="KW-1133">Transmembrane helix</keyword>
<dbReference type="Proteomes" id="UP001286456">
    <property type="component" value="Unassembled WGS sequence"/>
</dbReference>
<keyword evidence="4" id="KW-1185">Reference proteome</keyword>
<proteinExistence type="predicted"/>
<comment type="caution">
    <text evidence="3">The sequence shown here is derived from an EMBL/GenBank/DDBJ whole genome shotgun (WGS) entry which is preliminary data.</text>
</comment>
<feature type="region of interest" description="Disordered" evidence="1">
    <location>
        <begin position="95"/>
        <end position="125"/>
    </location>
</feature>
<feature type="transmembrane region" description="Helical" evidence="2">
    <location>
        <begin position="12"/>
        <end position="28"/>
    </location>
</feature>
<evidence type="ECO:0000313" key="3">
    <source>
        <dbReference type="EMBL" id="KAK3324363.1"/>
    </source>
</evidence>
<sequence>MSVIGLEEPTEFLVSFALLWLFRTYFRVKESLERQPDLLWKYIWSLLAFGVAVWFLWPMVPAAMLAYDAVTTLAYGPGQTCCGADCPTLSQRHARRKVQRPSAAASDRGQPGQPHAVEEPRSRRDRELDSIEAEINSLYREVFGRRRWRFIHLV</sequence>
<keyword evidence="2" id="KW-0812">Transmembrane</keyword>
<dbReference type="AlphaFoldDB" id="A0AAE0MAB0"/>
<gene>
    <name evidence="3" type="ORF">B0T19DRAFT_428433</name>
</gene>
<protein>
    <submittedName>
        <fullName evidence="3">Uncharacterized protein</fullName>
    </submittedName>
</protein>
<organism evidence="3 4">
    <name type="scientific">Cercophora scortea</name>
    <dbReference type="NCBI Taxonomy" id="314031"/>
    <lineage>
        <taxon>Eukaryota</taxon>
        <taxon>Fungi</taxon>
        <taxon>Dikarya</taxon>
        <taxon>Ascomycota</taxon>
        <taxon>Pezizomycotina</taxon>
        <taxon>Sordariomycetes</taxon>
        <taxon>Sordariomycetidae</taxon>
        <taxon>Sordariales</taxon>
        <taxon>Lasiosphaeriaceae</taxon>
        <taxon>Cercophora</taxon>
    </lineage>
</organism>